<dbReference type="VEuPathDB" id="TriTrypDB:TCSYLVIO_006142"/>
<dbReference type="InterPro" id="IPR036412">
    <property type="entry name" value="HAD-like_sf"/>
</dbReference>
<comment type="caution">
    <text evidence="1">The sequence shown here is derived from an EMBL/GenBank/DDBJ whole genome shotgun (WGS) entry which is preliminary data.</text>
</comment>
<organism evidence="1 2">
    <name type="scientific">Trypanosoma cruzi</name>
    <dbReference type="NCBI Taxonomy" id="5693"/>
    <lineage>
        <taxon>Eukaryota</taxon>
        <taxon>Discoba</taxon>
        <taxon>Euglenozoa</taxon>
        <taxon>Kinetoplastea</taxon>
        <taxon>Metakinetoplastina</taxon>
        <taxon>Trypanosomatida</taxon>
        <taxon>Trypanosomatidae</taxon>
        <taxon>Trypanosoma</taxon>
        <taxon>Schizotrypanum</taxon>
    </lineage>
</organism>
<dbReference type="InterPro" id="IPR013954">
    <property type="entry name" value="PNK3P"/>
</dbReference>
<sequence>MADAYRILKSSGSETLAGLCSHQKVDLNDVWIPLQSFCSARGRMDTPVFISPATAIVLLDHSSGKLVTRRGDILARIPLLFLDERNLAIPPSAIPDDCTLFVRAAKSISKKRMVKGLSILHRPITREQAFAEGSLLALDGETQVVQKQPRKGTGSGADAVTVAGGIEAALEGRKKKAKIDGLFEEYLQKTLEGSRDGRLANGGVIMKETMANLLRVRDAAPLHFVMHGKSKKYIHVNGIPWFIPDWRVIYRVFRRGETVEETAKTTYTDAARLVAVFMIDNVLIRREPIHACLQEGHPMWSLIDPDLPSAAYKLAEKGYRIVLLDHYPSLHHGNEVALEAKLNPVAELCQKYFTCDVTVVLSTMSYISAAYRSDGKPFLLPYSGLWQFFITQLNGGLRADADSLLVGESVEGVDHRREDVLSQGRRDAKFAMNCSLRYVDSDSLKKEILQS</sequence>
<name>A0A2V2W0A1_TRYCR</name>
<dbReference type="EMBL" id="PRFA01000004">
    <property type="protein sequence ID" value="PWV01517.1"/>
    <property type="molecule type" value="Genomic_DNA"/>
</dbReference>
<dbReference type="VEuPathDB" id="TriTrypDB:TcCLB.507993.250"/>
<dbReference type="VEuPathDB" id="TriTrypDB:C4B63_4g373"/>
<dbReference type="Proteomes" id="UP000246121">
    <property type="component" value="Unassembled WGS sequence"/>
</dbReference>
<dbReference type="VEuPathDB" id="TriTrypDB:BCY84_18685"/>
<dbReference type="AlphaFoldDB" id="A0A2V2W0A1"/>
<proteinExistence type="predicted"/>
<reference evidence="1 2" key="1">
    <citation type="journal article" date="2018" name="Microb. Genom.">
        <title>Expanding an expanded genome: long-read sequencing of Trypanosoma cruzi.</title>
        <authorList>
            <person name="Berna L."/>
            <person name="Rodriguez M."/>
            <person name="Chiribao M.L."/>
            <person name="Parodi-Talice A."/>
            <person name="Pita S."/>
            <person name="Rijo G."/>
            <person name="Alvarez-Valin F."/>
            <person name="Robello C."/>
        </authorList>
    </citation>
    <scope>NUCLEOTIDE SEQUENCE [LARGE SCALE GENOMIC DNA]</scope>
    <source>
        <strain evidence="1 2">Dm28c</strain>
    </source>
</reference>
<dbReference type="VEuPathDB" id="TriTrypDB:TcBrA4_0084800"/>
<dbReference type="VEuPathDB" id="TriTrypDB:TcCLB.511279.50"/>
<accession>A0A2V2W0A1</accession>
<dbReference type="VEuPathDB" id="TriTrypDB:TCDM_09451"/>
<dbReference type="VEuPathDB" id="TriTrypDB:ECC02_001190"/>
<dbReference type="VEuPathDB" id="TriTrypDB:C3747_18g233"/>
<dbReference type="SUPFAM" id="SSF56784">
    <property type="entry name" value="HAD-like"/>
    <property type="match status" value="1"/>
</dbReference>
<dbReference type="InterPro" id="IPR023214">
    <property type="entry name" value="HAD_sf"/>
</dbReference>
<gene>
    <name evidence="1" type="ORF">C4B63_4g373</name>
</gene>
<dbReference type="Pfam" id="PF08645">
    <property type="entry name" value="PNK3P"/>
    <property type="match status" value="1"/>
</dbReference>
<dbReference type="VEuPathDB" id="TriTrypDB:Tc_MARK_4850"/>
<dbReference type="VEuPathDB" id="TriTrypDB:TcG_07474"/>
<evidence type="ECO:0000313" key="1">
    <source>
        <dbReference type="EMBL" id="PWV01517.1"/>
    </source>
</evidence>
<dbReference type="Gene3D" id="3.40.50.1000">
    <property type="entry name" value="HAD superfamily/HAD-like"/>
    <property type="match status" value="1"/>
</dbReference>
<protein>
    <submittedName>
        <fullName evidence="1">Uncharacterized protein</fullName>
    </submittedName>
</protein>
<dbReference type="VEuPathDB" id="TriTrypDB:TcCL_NonESM08521"/>
<evidence type="ECO:0000313" key="2">
    <source>
        <dbReference type="Proteomes" id="UP000246121"/>
    </source>
</evidence>